<gene>
    <name evidence="7" type="ORF">MNB_SM-5-80</name>
</gene>
<feature type="transmembrane region" description="Helical" evidence="6">
    <location>
        <begin position="95"/>
        <end position="116"/>
    </location>
</feature>
<feature type="transmembrane region" description="Helical" evidence="6">
    <location>
        <begin position="45"/>
        <end position="75"/>
    </location>
</feature>
<feature type="transmembrane region" description="Helical" evidence="6">
    <location>
        <begin position="331"/>
        <end position="350"/>
    </location>
</feature>
<comment type="subcellular location">
    <subcellularLocation>
        <location evidence="1">Cell membrane</location>
        <topology evidence="1">Multi-pass membrane protein</topology>
    </subcellularLocation>
</comment>
<protein>
    <submittedName>
        <fullName evidence="7">Permease YjgP/YjgQ</fullName>
    </submittedName>
</protein>
<evidence type="ECO:0000256" key="2">
    <source>
        <dbReference type="ARBA" id="ARBA00022475"/>
    </source>
</evidence>
<keyword evidence="4 6" id="KW-1133">Transmembrane helix</keyword>
<proteinExistence type="predicted"/>
<dbReference type="Pfam" id="PF03739">
    <property type="entry name" value="LptF_LptG"/>
    <property type="match status" value="1"/>
</dbReference>
<name>A0A1W1CC29_9ZZZZ</name>
<organism evidence="7">
    <name type="scientific">hydrothermal vent metagenome</name>
    <dbReference type="NCBI Taxonomy" id="652676"/>
    <lineage>
        <taxon>unclassified sequences</taxon>
        <taxon>metagenomes</taxon>
        <taxon>ecological metagenomes</taxon>
    </lineage>
</organism>
<keyword evidence="3 6" id="KW-0812">Transmembrane</keyword>
<evidence type="ECO:0000256" key="5">
    <source>
        <dbReference type="ARBA" id="ARBA00023136"/>
    </source>
</evidence>
<evidence type="ECO:0000256" key="6">
    <source>
        <dbReference type="SAM" id="Phobius"/>
    </source>
</evidence>
<feature type="transmembrane region" description="Helical" evidence="6">
    <location>
        <begin position="295"/>
        <end position="319"/>
    </location>
</feature>
<dbReference type="AlphaFoldDB" id="A0A1W1CC29"/>
<evidence type="ECO:0000313" key="7">
    <source>
        <dbReference type="EMBL" id="SFV63273.1"/>
    </source>
</evidence>
<keyword evidence="5 6" id="KW-0472">Membrane</keyword>
<dbReference type="InterPro" id="IPR005495">
    <property type="entry name" value="LptG/LptF_permease"/>
</dbReference>
<dbReference type="GO" id="GO:0015920">
    <property type="term" value="P:lipopolysaccharide transport"/>
    <property type="evidence" value="ECO:0007669"/>
    <property type="project" value="TreeGrafter"/>
</dbReference>
<dbReference type="PANTHER" id="PTHR33529:SF6">
    <property type="entry name" value="YJGP_YJGQ FAMILY PERMEASE"/>
    <property type="match status" value="1"/>
</dbReference>
<dbReference type="PANTHER" id="PTHR33529">
    <property type="entry name" value="SLR0882 PROTEIN-RELATED"/>
    <property type="match status" value="1"/>
</dbReference>
<evidence type="ECO:0000256" key="4">
    <source>
        <dbReference type="ARBA" id="ARBA00022989"/>
    </source>
</evidence>
<feature type="transmembrane region" description="Helical" evidence="6">
    <location>
        <begin position="12"/>
        <end position="33"/>
    </location>
</feature>
<feature type="transmembrane region" description="Helical" evidence="6">
    <location>
        <begin position="271"/>
        <end position="289"/>
    </location>
</feature>
<sequence>MLEFSYIARHYIKYFLIILGALTLFSVGFDYMGHSAKLSISANLLLIYLVYKAFFAIDMLLPLALVFGMISTKIFLIRSNALVSFYSLGYSRVDVLRPFVVVSVAITLLFISLHGWSKFSRADEFSNNIRNTQQYLNPTKNLFFAYKGRYVYFEELLPLQEKAVGIRVFSVKNNSLESILEAKSATYRGDGWQIKEADVITKPQDISFSSSGIVVKSEKNLEILEGFRPKMLDQVYEGKVNFTIKNAIDAILLLEDQNIDTNTIKGALYKIFIYPFFAPLLIIIIFFFVPMSVRFLNLSLFSFGAILSTLLIWGVLFALIELANNKTIPNVVGIVLPIFLLGIVATWQWYRHRKPQYP</sequence>
<dbReference type="GO" id="GO:0043190">
    <property type="term" value="C:ATP-binding cassette (ABC) transporter complex"/>
    <property type="evidence" value="ECO:0007669"/>
    <property type="project" value="TreeGrafter"/>
</dbReference>
<keyword evidence="2" id="KW-1003">Cell membrane</keyword>
<evidence type="ECO:0000256" key="3">
    <source>
        <dbReference type="ARBA" id="ARBA00022692"/>
    </source>
</evidence>
<reference evidence="7" key="1">
    <citation type="submission" date="2016-10" db="EMBL/GenBank/DDBJ databases">
        <authorList>
            <person name="de Groot N.N."/>
        </authorList>
    </citation>
    <scope>NUCLEOTIDE SEQUENCE</scope>
</reference>
<evidence type="ECO:0000256" key="1">
    <source>
        <dbReference type="ARBA" id="ARBA00004651"/>
    </source>
</evidence>
<dbReference type="EMBL" id="FPHH01000072">
    <property type="protein sequence ID" value="SFV63273.1"/>
    <property type="molecule type" value="Genomic_DNA"/>
</dbReference>
<accession>A0A1W1CC29</accession>